<feature type="coiled-coil region" evidence="1">
    <location>
        <begin position="337"/>
        <end position="394"/>
    </location>
</feature>
<keyword evidence="1" id="KW-0175">Coiled coil</keyword>
<dbReference type="RefSeq" id="WP_171204404.1">
    <property type="nucleotide sequence ID" value="NZ_JABEMA010000461.1"/>
</dbReference>
<dbReference type="InterPro" id="IPR007139">
    <property type="entry name" value="DUF349"/>
</dbReference>
<reference evidence="2 3" key="1">
    <citation type="submission" date="2020-05" db="EMBL/GenBank/DDBJ databases">
        <title>MicrobeNet Type strains.</title>
        <authorList>
            <person name="Nicholson A.C."/>
        </authorList>
    </citation>
    <scope>NUCLEOTIDE SEQUENCE [LARGE SCALE GENOMIC DNA]</scope>
    <source>
        <strain evidence="2 3">JCM 14547</strain>
    </source>
</reference>
<sequence length="426" mass="47324">MSAEHAPADTAEWGRVDDEGVVHVRTADGERVVGSYPDVAADEALAYFGRRFADLVAQVDLVEQRLDVADAPVGELRSALAKVSRALQDATAVGDLAGLGERVDALGARVTEREREANIAREQARGVVRAQRVELVEEAEALAEADPAQVQWKASGERLRALFDLWREQQRAAGTARLPKGEEDDLWRRLKHARNRFERHRRHHFAELDARHGEAKAVKEGLIVEAEALSGSTEWGPTSTAYRQLMDRWKAAPRAARKEDDALWARFRAAQDVFFSARDAKDAEQLEGEKENLAVKEALLVEAEAILPVRDVRAATAALRDVQERWDAAGRVPRADLGRIEKRMRAVEQAVRDADSERWRRTNPEARARAEGALGQLQDSIAGLEAELEQAEGAGDERAVRRAREALDARRAWLQQVERAAADFSG</sequence>
<accession>A0A849BZ50</accession>
<proteinExistence type="predicted"/>
<comment type="caution">
    <text evidence="2">The sequence shown here is derived from an EMBL/GenBank/DDBJ whole genome shotgun (WGS) entry which is preliminary data.</text>
</comment>
<evidence type="ECO:0000313" key="2">
    <source>
        <dbReference type="EMBL" id="NNH24686.1"/>
    </source>
</evidence>
<evidence type="ECO:0000313" key="3">
    <source>
        <dbReference type="Proteomes" id="UP000555552"/>
    </source>
</evidence>
<dbReference type="Proteomes" id="UP000555552">
    <property type="component" value="Unassembled WGS sequence"/>
</dbReference>
<dbReference type="Pfam" id="PF03993">
    <property type="entry name" value="DUF349"/>
    <property type="match status" value="3"/>
</dbReference>
<keyword evidence="3" id="KW-1185">Reference proteome</keyword>
<dbReference type="EMBL" id="JABEMA010000461">
    <property type="protein sequence ID" value="NNH24686.1"/>
    <property type="molecule type" value="Genomic_DNA"/>
</dbReference>
<name>A0A849BZ50_9ACTN</name>
<gene>
    <name evidence="2" type="ORF">HLB09_16650</name>
</gene>
<protein>
    <submittedName>
        <fullName evidence="2">DUF349 domain-containing protein</fullName>
    </submittedName>
</protein>
<organism evidence="2 3">
    <name type="scientific">Pseudokineococcus marinus</name>
    <dbReference type="NCBI Taxonomy" id="351215"/>
    <lineage>
        <taxon>Bacteria</taxon>
        <taxon>Bacillati</taxon>
        <taxon>Actinomycetota</taxon>
        <taxon>Actinomycetes</taxon>
        <taxon>Kineosporiales</taxon>
        <taxon>Kineosporiaceae</taxon>
        <taxon>Pseudokineococcus</taxon>
    </lineage>
</organism>
<dbReference type="AlphaFoldDB" id="A0A849BZ50"/>
<evidence type="ECO:0000256" key="1">
    <source>
        <dbReference type="SAM" id="Coils"/>
    </source>
</evidence>